<accession>A0A1T1ASU5</accession>
<organism evidence="2 3">
    <name type="scientific">Rhodoferax fermentans</name>
    <dbReference type="NCBI Taxonomy" id="28066"/>
    <lineage>
        <taxon>Bacteria</taxon>
        <taxon>Pseudomonadati</taxon>
        <taxon>Pseudomonadota</taxon>
        <taxon>Betaproteobacteria</taxon>
        <taxon>Burkholderiales</taxon>
        <taxon>Comamonadaceae</taxon>
        <taxon>Rhodoferax</taxon>
    </lineage>
</organism>
<protein>
    <submittedName>
        <fullName evidence="2">Thiol reductase thioredoxin</fullName>
    </submittedName>
</protein>
<dbReference type="Pfam" id="PF00085">
    <property type="entry name" value="Thioredoxin"/>
    <property type="match status" value="1"/>
</dbReference>
<dbReference type="InterPro" id="IPR036249">
    <property type="entry name" value="Thioredoxin-like_sf"/>
</dbReference>
<sequence>MSTTSPYPDALLVVCLCAAWCNVCEQYRSTFAQVQANVQADHPHTQFLWLDIEDESEVLDPLDVENFPTLLLSRGAAPHFFGTITPQAHTLERLVRAALADPAAAPLADPAVAALVARVEAWRP</sequence>
<dbReference type="SUPFAM" id="SSF52833">
    <property type="entry name" value="Thioredoxin-like"/>
    <property type="match status" value="1"/>
</dbReference>
<dbReference type="EMBL" id="MTJN01000002">
    <property type="protein sequence ID" value="OOV07182.1"/>
    <property type="molecule type" value="Genomic_DNA"/>
</dbReference>
<dbReference type="OrthoDB" id="8521206at2"/>
<evidence type="ECO:0000259" key="1">
    <source>
        <dbReference type="Pfam" id="PF00085"/>
    </source>
</evidence>
<feature type="domain" description="Thioredoxin" evidence="1">
    <location>
        <begin position="10"/>
        <end position="75"/>
    </location>
</feature>
<dbReference type="STRING" id="28066.RF819_10975"/>
<keyword evidence="3" id="KW-1185">Reference proteome</keyword>
<dbReference type="AlphaFoldDB" id="A0A1T1ASU5"/>
<dbReference type="Gene3D" id="3.40.30.10">
    <property type="entry name" value="Glutaredoxin"/>
    <property type="match status" value="1"/>
</dbReference>
<dbReference type="InterPro" id="IPR013766">
    <property type="entry name" value="Thioredoxin_domain"/>
</dbReference>
<comment type="caution">
    <text evidence="2">The sequence shown here is derived from an EMBL/GenBank/DDBJ whole genome shotgun (WGS) entry which is preliminary data.</text>
</comment>
<evidence type="ECO:0000313" key="3">
    <source>
        <dbReference type="Proteomes" id="UP000190750"/>
    </source>
</evidence>
<dbReference type="CDD" id="cd02947">
    <property type="entry name" value="TRX_family"/>
    <property type="match status" value="1"/>
</dbReference>
<reference evidence="2 3" key="1">
    <citation type="submission" date="2017-01" db="EMBL/GenBank/DDBJ databases">
        <title>Genome sequencing of Rhodoferax fermentans JCM 7819.</title>
        <authorList>
            <person name="Kim Y.J."/>
            <person name="Farh M.E.-A."/>
            <person name="Yang D.-C."/>
        </authorList>
    </citation>
    <scope>NUCLEOTIDE SEQUENCE [LARGE SCALE GENOMIC DNA]</scope>
    <source>
        <strain evidence="2 3">JCM 7819</strain>
    </source>
</reference>
<proteinExistence type="predicted"/>
<evidence type="ECO:0000313" key="2">
    <source>
        <dbReference type="EMBL" id="OOV07182.1"/>
    </source>
</evidence>
<dbReference type="RefSeq" id="WP_078365013.1">
    <property type="nucleotide sequence ID" value="NZ_MTJN01000002.1"/>
</dbReference>
<gene>
    <name evidence="2" type="ORF">RF819_10975</name>
</gene>
<dbReference type="Proteomes" id="UP000190750">
    <property type="component" value="Unassembled WGS sequence"/>
</dbReference>
<name>A0A1T1ASU5_RHOFE</name>